<reference evidence="1" key="1">
    <citation type="journal article" date="2022" name="bioRxiv">
        <title>Population genetic analysis of Ophidiomyces ophidiicola, the causative agent of snake fungal disease, indicates recent introductions to the USA.</title>
        <authorList>
            <person name="Ladner J.T."/>
            <person name="Palmer J.M."/>
            <person name="Ettinger C.L."/>
            <person name="Stajich J.E."/>
            <person name="Farrell T.M."/>
            <person name="Glorioso B.M."/>
            <person name="Lawson B."/>
            <person name="Price S.J."/>
            <person name="Stengle A.G."/>
            <person name="Grear D.A."/>
            <person name="Lorch J.M."/>
        </authorList>
    </citation>
    <scope>NUCLEOTIDE SEQUENCE</scope>
    <source>
        <strain evidence="1">NWHC 24266-5</strain>
    </source>
</reference>
<name>A0ACB8UZ43_9EURO</name>
<comment type="caution">
    <text evidence="1">The sequence shown here is derived from an EMBL/GenBank/DDBJ whole genome shotgun (WGS) entry which is preliminary data.</text>
</comment>
<dbReference type="EMBL" id="JALBCA010000029">
    <property type="protein sequence ID" value="KAI2388725.1"/>
    <property type="molecule type" value="Genomic_DNA"/>
</dbReference>
<evidence type="ECO:0000313" key="1">
    <source>
        <dbReference type="EMBL" id="KAI2388725.1"/>
    </source>
</evidence>
<accession>A0ACB8UZ43</accession>
<protein>
    <submittedName>
        <fullName evidence="1">Calcium channel protein</fullName>
    </submittedName>
</protein>
<organism evidence="1">
    <name type="scientific">Ophidiomyces ophidiicola</name>
    <dbReference type="NCBI Taxonomy" id="1387563"/>
    <lineage>
        <taxon>Eukaryota</taxon>
        <taxon>Fungi</taxon>
        <taxon>Dikarya</taxon>
        <taxon>Ascomycota</taxon>
        <taxon>Pezizomycotina</taxon>
        <taxon>Eurotiomycetes</taxon>
        <taxon>Eurotiomycetidae</taxon>
        <taxon>Onygenales</taxon>
        <taxon>Onygenaceae</taxon>
        <taxon>Ophidiomyces</taxon>
    </lineage>
</organism>
<proteinExistence type="predicted"/>
<sequence>MASSGGGNREPNSDNQPIPLRDLSRPPGAAATHHTGDGLQRSDDAQGHIRRSLLSGRSFPRRYERLAEDSPGQAPADSSDGFQTISLSQDANSSGGGLPRTPERGPNLHIPYVPREQSPHVHSRLDNIGGHNYGYSESDNLASLSQMETEYFNENVSSPVDASESDRTPLTDRRYLQPISGATEPPTNRKKSFSSHSGQSVRFADAPSGRHLGDDLPHLEGGLGRRNSSFDSPPRSSRPSSHRSRRLSPASSSSALSRAGSMMRIMSQRVVNLSNEPELVEQSLRRKSSLKTARLEGPPSLPAMTDYAHDRTDGSWKTQENTPEKRPSVHHESSPVPINPLKGKALGIFSSGNKLRKILCEILIHPATEPTILILIIIQTVLLAVESSFQADNKTGKWGDTAFDYAFLVIFVIYTFELAARIIVSGLIINPQEYSTLDRSNGLRNALVIKGRELFMPHRHLSTKKTNPLDSQMSVLRSFTSIQPQTNDGDEAARQRARLARRAFLRHSFNRLDFLAVISYWISFVLSLMAVESSRHIFLFRMLSSLRILRLLALTNGTTVILRSLKKAAPLLVNVAFFIGFFWLLFAIIGVQSFKSSLQRSCVWVDPENVRNFTMNNAPDGIQFCGGHLDNTTGVAKPWVLSNGVPGATKPKGYLCPQGSLCVEGTNPYGGTISFDNVAHSLELVFVVMSSNTFTDLLYYTTDSDYLVASVFFIASFVVLSLWLVNLLIAVITSSFQVIREESKRSAFTADNIDVIPPEEETPKRVSTLKRVYSKTYWLWISLIVLDLIVQGMRSSSTGSGVRYLINSIELAVTVILVFEILFRFAADWRNFFKNIQNWFDLMLAVATAIIQLPFIHNSDNTYAALSIFQILRIYRVILAFSLTRSLIMTVFGNVVGLLNLILFVFLITFLTAIFAVRLFRDVIPRKTDDGEIVRVSFFNIYNSFLGMYQILSSENWTSILYNSTASSAPWKTAWISASFFIMWFILANFVVLNMFIAVIQESFDVSEDEKRLHQVKAFLQQKQLNASSSGNPALSSIFRFGRNEQRYRDPLDHGPAALEMLLKDAVVHEFLDEPVPLRQTESQAPDLSSEPAQPGRFATFFSKLKSRIMNREPNPFYSKLKISRDYDELDPTAMAKEVLSASEQRKQAQRKYLQRYPRYNVSLFLFQPTNPIRRLCQRMVGPGRGNTRIEGVDPYKPVWYTFSAFIYAAIVAMVLIACIATPLYQRAYFQRNHFAVTSWFVWTDIGFAILFSVETLIKVIADGFFWTPNAYFRGSWGFIDGVVLVTLWINVIASLSRNGDVSRVVGAFRALRALRLLNVSDSARETFHSVIIIGGWKVISAAFVSMGFLVPFAIYGLNLFNGKMKKCNDDDFGYDSLSHCVGEYTASPFAWKVLAPRSVDNPFYSFDTFGDSLFILFQIVSQEGWTDVLWSAMSITGVGRQPKPLTSQANGLFFVVFNLLGAVFVLTLFVSVFMRNYTEQTGVAFLTAEQRSWLELRKLLRQISPSKRSVDKKSSKFKAWSYRIAVKKHGAWARTITTLLLIHLFLLVLEFYPSKLWWDKTRDALFFVLTLFYIANIVIRLVGLTWPRFRRSSWDLYSVAAVSGTFVTTLLSIIGHENRAFMQLHKLFLVSITLMIIPRNNQLDQLFKTAAASLTSIFNLLTTWFVLFLVYAIALTQIFGLTKFGEGENNNINFRTVPKALILLFRMSCGEGWNQLMEDFATMEYPYCTAATEFFNSDCGSKAWARTLFISWNILSMYIFVSLFVSLIFESFSYVYQRSSGLYAISREEIRRYKEAWATFDPDGSGYISKEQFPRLLGELSGVFEMRVYDGDFTVGHILEQCNFNRRHSQQPRAKSTDCIDLKTLNRVLQGLPVTEIRRRRARLNAFYEEVLVSADPERGISFTSCLMILAHYNVINDSKSLRRVYFLWIALEEFLRRRARLQRVDEAVRRSIVVGFFNTLYWSRRFRRHQEFKHNSRLVEVPQFSVPEIYVEDDGPEDAVSEGTQSRAPSPSMLSPTSDRSGTSERSSRGLRVDTTQSAEDPFFSPTHSEWSQIGSLSPHRTTLGDGDPGHTDVAGGRSRANSSVSVQGVMDSFDNSVWGESIRRSFTRRRSQGE</sequence>
<gene>
    <name evidence="1" type="primary">CCH1</name>
    <name evidence="1" type="ORF">LOY88_002494</name>
</gene>